<evidence type="ECO:0000313" key="4">
    <source>
        <dbReference type="Proteomes" id="UP000663877"/>
    </source>
</evidence>
<sequence>MIQVPVLTSERRQELHDGLPFGIFRRSGMRKFLYTAEPGYIGPNRKTVRQKIAAIYSSYTDHLRSLPIKIDFLALTSDLRRSS</sequence>
<name>A0A815LBH8_9BILA</name>
<dbReference type="AlphaFoldDB" id="A0A815LBH8"/>
<keyword evidence="3" id="KW-1185">Reference proteome</keyword>
<protein>
    <submittedName>
        <fullName evidence="1">Uncharacterized protein</fullName>
    </submittedName>
</protein>
<evidence type="ECO:0000313" key="2">
    <source>
        <dbReference type="EMBL" id="CAF1616374.1"/>
    </source>
</evidence>
<dbReference type="EMBL" id="CAJNOM010001687">
    <property type="protein sequence ID" value="CAF1616374.1"/>
    <property type="molecule type" value="Genomic_DNA"/>
</dbReference>
<organism evidence="1 4">
    <name type="scientific">Adineta steineri</name>
    <dbReference type="NCBI Taxonomy" id="433720"/>
    <lineage>
        <taxon>Eukaryota</taxon>
        <taxon>Metazoa</taxon>
        <taxon>Spiralia</taxon>
        <taxon>Gnathifera</taxon>
        <taxon>Rotifera</taxon>
        <taxon>Eurotatoria</taxon>
        <taxon>Bdelloidea</taxon>
        <taxon>Adinetida</taxon>
        <taxon>Adinetidae</taxon>
        <taxon>Adineta</taxon>
    </lineage>
</organism>
<dbReference type="OrthoDB" id="1607513at2759"/>
<proteinExistence type="predicted"/>
<evidence type="ECO:0000313" key="1">
    <source>
        <dbReference type="EMBL" id="CAF1407026.1"/>
    </source>
</evidence>
<accession>A0A815LBH8</accession>
<dbReference type="EMBL" id="CAJNOI010001358">
    <property type="protein sequence ID" value="CAF1407026.1"/>
    <property type="molecule type" value="Genomic_DNA"/>
</dbReference>
<dbReference type="Proteomes" id="UP000663832">
    <property type="component" value="Unassembled WGS sequence"/>
</dbReference>
<reference evidence="1" key="1">
    <citation type="submission" date="2021-02" db="EMBL/GenBank/DDBJ databases">
        <authorList>
            <person name="Nowell W R."/>
        </authorList>
    </citation>
    <scope>NUCLEOTIDE SEQUENCE</scope>
</reference>
<dbReference type="Proteomes" id="UP000663877">
    <property type="component" value="Unassembled WGS sequence"/>
</dbReference>
<comment type="caution">
    <text evidence="1">The sequence shown here is derived from an EMBL/GenBank/DDBJ whole genome shotgun (WGS) entry which is preliminary data.</text>
</comment>
<evidence type="ECO:0000313" key="3">
    <source>
        <dbReference type="Proteomes" id="UP000663832"/>
    </source>
</evidence>
<gene>
    <name evidence="1" type="ORF">BJG266_LOCUS37989</name>
    <name evidence="2" type="ORF">QVE165_LOCUS54883</name>
</gene>